<feature type="region of interest" description="Disordered" evidence="9">
    <location>
        <begin position="1"/>
        <end position="30"/>
    </location>
</feature>
<keyword evidence="8 10" id="KW-0472">Membrane</keyword>
<keyword evidence="6 10" id="KW-1133">Transmembrane helix</keyword>
<name>A0A061AM99_RHOTO</name>
<dbReference type="EMBL" id="LK052938">
    <property type="protein sequence ID" value="CDR38681.1"/>
    <property type="molecule type" value="Genomic_DNA"/>
</dbReference>
<evidence type="ECO:0000256" key="3">
    <source>
        <dbReference type="ARBA" id="ARBA00022679"/>
    </source>
</evidence>
<comment type="similarity">
    <text evidence="2">Belongs to the MNN1/MNT family.</text>
</comment>
<dbReference type="AlphaFoldDB" id="A0A061AM99"/>
<dbReference type="PANTHER" id="PTHR31646:SF1">
    <property type="entry name" value="ALPHA-1,2-MANNOSYLTRANSFERASE MNN2"/>
    <property type="match status" value="1"/>
</dbReference>
<keyword evidence="4 10" id="KW-0812">Transmembrane</keyword>
<dbReference type="Pfam" id="PF11051">
    <property type="entry name" value="Mannosyl_trans3"/>
    <property type="match status" value="2"/>
</dbReference>
<dbReference type="InterPro" id="IPR029044">
    <property type="entry name" value="Nucleotide-diphossugar_trans"/>
</dbReference>
<dbReference type="SUPFAM" id="SSF53448">
    <property type="entry name" value="Nucleotide-diphospho-sugar transferases"/>
    <property type="match status" value="1"/>
</dbReference>
<gene>
    <name evidence="11" type="ORF">RHTO0S_03e12090g</name>
</gene>
<dbReference type="GO" id="GO:0000026">
    <property type="term" value="F:alpha-1,2-mannosyltransferase activity"/>
    <property type="evidence" value="ECO:0007669"/>
    <property type="project" value="TreeGrafter"/>
</dbReference>
<protein>
    <submittedName>
        <fullName evidence="11">RHTO0S03e12090g1_1</fullName>
    </submittedName>
</protein>
<dbReference type="PANTHER" id="PTHR31646">
    <property type="entry name" value="ALPHA-1,2-MANNOSYLTRANSFERASE MNN2"/>
    <property type="match status" value="1"/>
</dbReference>
<feature type="region of interest" description="Disordered" evidence="9">
    <location>
        <begin position="592"/>
        <end position="611"/>
    </location>
</feature>
<organism evidence="11">
    <name type="scientific">Rhodotorula toruloides</name>
    <name type="common">Yeast</name>
    <name type="synonym">Rhodosporidium toruloides</name>
    <dbReference type="NCBI Taxonomy" id="5286"/>
    <lineage>
        <taxon>Eukaryota</taxon>
        <taxon>Fungi</taxon>
        <taxon>Dikarya</taxon>
        <taxon>Basidiomycota</taxon>
        <taxon>Pucciniomycotina</taxon>
        <taxon>Microbotryomycetes</taxon>
        <taxon>Sporidiobolales</taxon>
        <taxon>Sporidiobolaceae</taxon>
        <taxon>Rhodotorula</taxon>
    </lineage>
</organism>
<dbReference type="InterPro" id="IPR022751">
    <property type="entry name" value="Alpha_mannosyltransferase"/>
</dbReference>
<evidence type="ECO:0000256" key="2">
    <source>
        <dbReference type="ARBA" id="ARBA00009105"/>
    </source>
</evidence>
<sequence>MPPARATYYRIPGDALPRPTTQPSRRRRPHPRTLALAGLAIVSLVYLLSRLRVRQPAAQPATVASDDTAPSLDSDLPKTATQGELAVPTRPPEIAFEPRLPCNDLTETLVPSSSLAHLSLPSLQRWVSPSPPLPPSTPLEARLSDWSSAPTAPYSDWLRFNKQTCGNPSTRRNRNNLHARENQAAWEDLGGGEVQRIRSEFRAVLADAGKAGRFDDWKKPGRKGTRGLVWTAGNADTFERSLVSLRLLRKSYNCSLPAQIFHFTSETPSPEQAAEFESLGAQVLALQSLDKEEGQGRTKSFHLKGGAVVDSAFDEVLLLDSDNIPARDPSFLFESAEFREMGVVLWPDFFKDQPENAIWSILGIQCRDEFTVEAGQVLVRKSDHLDALLVVEHMLRDWRFWFQFSDGDKDLFRYALLALRKRWAIPARHLSSASWTDKGALGAEHEHQFAGHTMVQYGLASEGLPARPLFIHANLLKRVVSNLENGNTFGRTLQLRLPLSVGHSSPSSDSSQLSDMPHVVLSADHLANTSPITGLGIAHAAERAAIPEWVRTRAVLERGLSMHFWDGHRGAAYVLAVESEWSDELRSLALRGPDEAETNGGEAEEAEHEQTVAGPWEVEGMDREEWEEWVRWVTQEREASCTREGGNLRAALRLEKQLSDLPDERVAAASEEERMEVILWVQDKDLRDFEQRFYGVGRGTAGGYGFR</sequence>
<dbReference type="GO" id="GO:0046354">
    <property type="term" value="P:mannan biosynthetic process"/>
    <property type="evidence" value="ECO:0007669"/>
    <property type="project" value="TreeGrafter"/>
</dbReference>
<keyword evidence="3" id="KW-0808">Transferase</keyword>
<evidence type="ECO:0000256" key="6">
    <source>
        <dbReference type="ARBA" id="ARBA00022989"/>
    </source>
</evidence>
<evidence type="ECO:0000256" key="5">
    <source>
        <dbReference type="ARBA" id="ARBA00022968"/>
    </source>
</evidence>
<evidence type="ECO:0000256" key="4">
    <source>
        <dbReference type="ARBA" id="ARBA00022692"/>
    </source>
</evidence>
<keyword evidence="7" id="KW-0333">Golgi apparatus</keyword>
<dbReference type="GO" id="GO:0000139">
    <property type="term" value="C:Golgi membrane"/>
    <property type="evidence" value="ECO:0007669"/>
    <property type="project" value="UniProtKB-SubCell"/>
</dbReference>
<evidence type="ECO:0000256" key="1">
    <source>
        <dbReference type="ARBA" id="ARBA00004323"/>
    </source>
</evidence>
<evidence type="ECO:0000256" key="9">
    <source>
        <dbReference type="SAM" id="MobiDB-lite"/>
    </source>
</evidence>
<comment type="subcellular location">
    <subcellularLocation>
        <location evidence="1">Golgi apparatus membrane</location>
        <topology evidence="1">Single-pass type II membrane protein</topology>
    </subcellularLocation>
</comment>
<evidence type="ECO:0000256" key="8">
    <source>
        <dbReference type="ARBA" id="ARBA00023136"/>
    </source>
</evidence>
<accession>A0A061AM99</accession>
<feature type="region of interest" description="Disordered" evidence="9">
    <location>
        <begin position="57"/>
        <end position="91"/>
    </location>
</feature>
<evidence type="ECO:0000256" key="10">
    <source>
        <dbReference type="SAM" id="Phobius"/>
    </source>
</evidence>
<evidence type="ECO:0000313" key="11">
    <source>
        <dbReference type="EMBL" id="CDR38681.1"/>
    </source>
</evidence>
<evidence type="ECO:0000256" key="7">
    <source>
        <dbReference type="ARBA" id="ARBA00023034"/>
    </source>
</evidence>
<keyword evidence="5" id="KW-0735">Signal-anchor</keyword>
<dbReference type="OrthoDB" id="430354at2759"/>
<reference evidence="11" key="1">
    <citation type="journal article" date="2014" name="Genome Announc.">
        <title>Draft genome sequence of Rhodosporidium toruloides CECT1137, an oleaginous yeast of biotechnological interest.</title>
        <authorList>
            <person name="Morin N."/>
            <person name="Calcas X."/>
            <person name="Devillers H."/>
            <person name="Durrens P."/>
            <person name="Sherman D.J."/>
            <person name="Nicaud J.-M."/>
            <person name="Neuveglise C."/>
        </authorList>
    </citation>
    <scope>NUCLEOTIDE SEQUENCE</scope>
    <source>
        <strain evidence="11">CECT1137</strain>
    </source>
</reference>
<feature type="transmembrane region" description="Helical" evidence="10">
    <location>
        <begin position="33"/>
        <end position="49"/>
    </location>
</feature>
<proteinExistence type="inferred from homology"/>